<evidence type="ECO:0000313" key="1">
    <source>
        <dbReference type="EMBL" id="MBI5251153.1"/>
    </source>
</evidence>
<proteinExistence type="predicted"/>
<dbReference type="InterPro" id="IPR050509">
    <property type="entry name" value="CoA-transferase_III"/>
</dbReference>
<evidence type="ECO:0000313" key="2">
    <source>
        <dbReference type="Proteomes" id="UP000807825"/>
    </source>
</evidence>
<dbReference type="PANTHER" id="PTHR48228">
    <property type="entry name" value="SUCCINYL-COA--D-CITRAMALATE COA-TRANSFERASE"/>
    <property type="match status" value="1"/>
</dbReference>
<gene>
    <name evidence="1" type="ORF">HY912_16820</name>
</gene>
<keyword evidence="1" id="KW-0808">Transferase</keyword>
<accession>A0A9D6V3F1</accession>
<dbReference type="Proteomes" id="UP000807825">
    <property type="component" value="Unassembled WGS sequence"/>
</dbReference>
<dbReference type="SUPFAM" id="SSF89796">
    <property type="entry name" value="CoA-transferase family III (CaiB/BaiF)"/>
    <property type="match status" value="1"/>
</dbReference>
<dbReference type="InterPro" id="IPR003673">
    <property type="entry name" value="CoA-Trfase_fam_III"/>
</dbReference>
<dbReference type="GO" id="GO:0016740">
    <property type="term" value="F:transferase activity"/>
    <property type="evidence" value="ECO:0007669"/>
    <property type="project" value="UniProtKB-KW"/>
</dbReference>
<dbReference type="InterPro" id="IPR044855">
    <property type="entry name" value="CoA-Trfase_III_dom3_sf"/>
</dbReference>
<dbReference type="InterPro" id="IPR023606">
    <property type="entry name" value="CoA-Trfase_III_dom_1_sf"/>
</dbReference>
<name>A0A9D6V3F1_9BACT</name>
<reference evidence="1" key="1">
    <citation type="submission" date="2020-07" db="EMBL/GenBank/DDBJ databases">
        <title>Huge and variable diversity of episymbiotic CPR bacteria and DPANN archaea in groundwater ecosystems.</title>
        <authorList>
            <person name="He C.Y."/>
            <person name="Keren R."/>
            <person name="Whittaker M."/>
            <person name="Farag I.F."/>
            <person name="Doudna J."/>
            <person name="Cate J.H.D."/>
            <person name="Banfield J.F."/>
        </authorList>
    </citation>
    <scope>NUCLEOTIDE SEQUENCE</scope>
    <source>
        <strain evidence="1">NC_groundwater_1664_Pr3_B-0.1um_52_9</strain>
    </source>
</reference>
<sequence length="383" mass="41000">MTQALSGLRVLDLSMNLPGPYMTWLLAALGAEVVKIENPAGGDYARALMAQGNSSPFFAAVNRNKKSVTLNLKHPEGQQIFMGLLDRYDVVVEGFRPGTMERLGVGYDVTRARNPRLIHVSITGYGHDGPYRLRAGHDLNYLSLAGIIGMTGTRQGEPGIPGVQVADLAGGALLGLAGLLAAVIQREKTGRGQFVDAAMFDGSISMATMVFAGVAAGMEIAEPGKMLLNGRFPCYGLYVTKDGKYMSLGALEPKFWLNFCEAAGRQDLKPGQFGGEDILAEVRRTFESHTRDEWIELLKDADACCEPVLNLADAVESPLAKARKMINQSPDGASFIACPLKLSDSPSPEDIPAPDLGRDNKEILGCLGLSSDDLASLKQKGVI</sequence>
<dbReference type="Pfam" id="PF02515">
    <property type="entry name" value="CoA_transf_3"/>
    <property type="match status" value="1"/>
</dbReference>
<comment type="caution">
    <text evidence="1">The sequence shown here is derived from an EMBL/GenBank/DDBJ whole genome shotgun (WGS) entry which is preliminary data.</text>
</comment>
<dbReference type="AlphaFoldDB" id="A0A9D6V3F1"/>
<dbReference type="PANTHER" id="PTHR48228:SF5">
    <property type="entry name" value="ALPHA-METHYLACYL-COA RACEMASE"/>
    <property type="match status" value="1"/>
</dbReference>
<organism evidence="1 2">
    <name type="scientific">Desulfomonile tiedjei</name>
    <dbReference type="NCBI Taxonomy" id="2358"/>
    <lineage>
        <taxon>Bacteria</taxon>
        <taxon>Pseudomonadati</taxon>
        <taxon>Thermodesulfobacteriota</taxon>
        <taxon>Desulfomonilia</taxon>
        <taxon>Desulfomonilales</taxon>
        <taxon>Desulfomonilaceae</taxon>
        <taxon>Desulfomonile</taxon>
    </lineage>
</organism>
<dbReference type="Gene3D" id="3.30.1540.10">
    <property type="entry name" value="formyl-coa transferase, domain 3"/>
    <property type="match status" value="1"/>
</dbReference>
<dbReference type="EMBL" id="JACRDE010000438">
    <property type="protein sequence ID" value="MBI5251153.1"/>
    <property type="molecule type" value="Genomic_DNA"/>
</dbReference>
<dbReference type="Gene3D" id="3.40.50.10540">
    <property type="entry name" value="Crotonobetainyl-coa:carnitine coa-transferase, domain 1"/>
    <property type="match status" value="1"/>
</dbReference>
<protein>
    <submittedName>
        <fullName evidence="1">CoA transferase</fullName>
    </submittedName>
</protein>